<reference evidence="1 2" key="1">
    <citation type="journal article" date="2019" name="Sci. Rep.">
        <title>A high-quality genome of Eragrostis curvula grass provides insights into Poaceae evolution and supports new strategies to enhance forage quality.</title>
        <authorList>
            <person name="Carballo J."/>
            <person name="Santos B.A.C.M."/>
            <person name="Zappacosta D."/>
            <person name="Garbus I."/>
            <person name="Selva J.P."/>
            <person name="Gallo C.A."/>
            <person name="Diaz A."/>
            <person name="Albertini E."/>
            <person name="Caccamo M."/>
            <person name="Echenique V."/>
        </authorList>
    </citation>
    <scope>NUCLEOTIDE SEQUENCE [LARGE SCALE GENOMIC DNA]</scope>
    <source>
        <strain evidence="2">cv. Victoria</strain>
        <tissue evidence="1">Leaf</tissue>
    </source>
</reference>
<proteinExistence type="predicted"/>
<feature type="non-terminal residue" evidence="1">
    <location>
        <position position="151"/>
    </location>
</feature>
<organism evidence="1 2">
    <name type="scientific">Eragrostis curvula</name>
    <name type="common">weeping love grass</name>
    <dbReference type="NCBI Taxonomy" id="38414"/>
    <lineage>
        <taxon>Eukaryota</taxon>
        <taxon>Viridiplantae</taxon>
        <taxon>Streptophyta</taxon>
        <taxon>Embryophyta</taxon>
        <taxon>Tracheophyta</taxon>
        <taxon>Spermatophyta</taxon>
        <taxon>Magnoliopsida</taxon>
        <taxon>Liliopsida</taxon>
        <taxon>Poales</taxon>
        <taxon>Poaceae</taxon>
        <taxon>PACMAD clade</taxon>
        <taxon>Chloridoideae</taxon>
        <taxon>Eragrostideae</taxon>
        <taxon>Eragrostidinae</taxon>
        <taxon>Eragrostis</taxon>
    </lineage>
</organism>
<name>A0A5J9W9B3_9POAL</name>
<comment type="caution">
    <text evidence="1">The sequence shown here is derived from an EMBL/GenBank/DDBJ whole genome shotgun (WGS) entry which is preliminary data.</text>
</comment>
<protein>
    <submittedName>
        <fullName evidence="1">Uncharacterized protein</fullName>
    </submittedName>
</protein>
<dbReference type="Proteomes" id="UP000324897">
    <property type="component" value="Chromosome 5"/>
</dbReference>
<keyword evidence="2" id="KW-1185">Reference proteome</keyword>
<dbReference type="EMBL" id="RWGY01000004">
    <property type="protein sequence ID" value="TVU44581.1"/>
    <property type="molecule type" value="Genomic_DNA"/>
</dbReference>
<dbReference type="AlphaFoldDB" id="A0A5J9W9B3"/>
<dbReference type="PANTHER" id="PTHR31286">
    <property type="entry name" value="GLYCINE-RICH CELL WALL STRUCTURAL PROTEIN 1.8-LIKE"/>
    <property type="match status" value="1"/>
</dbReference>
<dbReference type="InterPro" id="IPR040256">
    <property type="entry name" value="At4g02000-like"/>
</dbReference>
<evidence type="ECO:0000313" key="1">
    <source>
        <dbReference type="EMBL" id="TVU44581.1"/>
    </source>
</evidence>
<accession>A0A5J9W9B3</accession>
<dbReference type="OrthoDB" id="693793at2759"/>
<gene>
    <name evidence="1" type="ORF">EJB05_04026</name>
</gene>
<sequence>MNTMRSAWNLAQDFTFCFIGKNLFVIQVFCLGDWKRIIEGGCALMMEEFEGSTTMPAVLPHKVPAWVQMHRVPHLYRTEDIMKLLAGKIGEEVAVEMRAIPTPKGDFHRVRVNLETYAPLVRFVTLTHEGRESIMIQIMYEGYNAKKYISH</sequence>
<dbReference type="PANTHER" id="PTHR31286:SF167">
    <property type="entry name" value="OS09G0268800 PROTEIN"/>
    <property type="match status" value="1"/>
</dbReference>
<dbReference type="Gramene" id="TVU44581">
    <property type="protein sequence ID" value="TVU44581"/>
    <property type="gene ID" value="EJB05_04026"/>
</dbReference>
<evidence type="ECO:0000313" key="2">
    <source>
        <dbReference type="Proteomes" id="UP000324897"/>
    </source>
</evidence>